<protein>
    <submittedName>
        <fullName evidence="2">Uncharacterized protein</fullName>
    </submittedName>
</protein>
<feature type="transmembrane region" description="Helical" evidence="1">
    <location>
        <begin position="32"/>
        <end position="53"/>
    </location>
</feature>
<name>A0ABD2HYA4_9BILA</name>
<keyword evidence="1" id="KW-0812">Transmembrane</keyword>
<organism evidence="2 3">
    <name type="scientific">Heterodera trifolii</name>
    <dbReference type="NCBI Taxonomy" id="157864"/>
    <lineage>
        <taxon>Eukaryota</taxon>
        <taxon>Metazoa</taxon>
        <taxon>Ecdysozoa</taxon>
        <taxon>Nematoda</taxon>
        <taxon>Chromadorea</taxon>
        <taxon>Rhabditida</taxon>
        <taxon>Tylenchina</taxon>
        <taxon>Tylenchomorpha</taxon>
        <taxon>Tylenchoidea</taxon>
        <taxon>Heteroderidae</taxon>
        <taxon>Heteroderinae</taxon>
        <taxon>Heterodera</taxon>
    </lineage>
</organism>
<gene>
    <name evidence="2" type="ORF">niasHT_032235</name>
</gene>
<evidence type="ECO:0000313" key="3">
    <source>
        <dbReference type="Proteomes" id="UP001620626"/>
    </source>
</evidence>
<evidence type="ECO:0000256" key="1">
    <source>
        <dbReference type="SAM" id="Phobius"/>
    </source>
</evidence>
<keyword evidence="1" id="KW-0472">Membrane</keyword>
<feature type="transmembrane region" description="Helical" evidence="1">
    <location>
        <begin position="65"/>
        <end position="88"/>
    </location>
</feature>
<keyword evidence="3" id="KW-1185">Reference proteome</keyword>
<proteinExistence type="predicted"/>
<dbReference type="Proteomes" id="UP001620626">
    <property type="component" value="Unassembled WGS sequence"/>
</dbReference>
<dbReference type="EMBL" id="JBICBT010001381">
    <property type="protein sequence ID" value="KAL3070445.1"/>
    <property type="molecule type" value="Genomic_DNA"/>
</dbReference>
<evidence type="ECO:0000313" key="2">
    <source>
        <dbReference type="EMBL" id="KAL3070445.1"/>
    </source>
</evidence>
<accession>A0ABD2HYA4</accession>
<sequence length="117" mass="13179">MFSFGTSAMVRRNGLVINDPDAMLRHRIFKSLAGIMALLVGTYFSICFIRLLFRSVKDPFFNFHILSSVSALFTVTAASSNGLILFIFSRKFGQTTTKREWRKGKGTKKMAMARVDA</sequence>
<reference evidence="2 3" key="1">
    <citation type="submission" date="2024-10" db="EMBL/GenBank/DDBJ databases">
        <authorList>
            <person name="Kim D."/>
        </authorList>
    </citation>
    <scope>NUCLEOTIDE SEQUENCE [LARGE SCALE GENOMIC DNA]</scope>
    <source>
        <strain evidence="2">BH-2024</strain>
    </source>
</reference>
<keyword evidence="1" id="KW-1133">Transmembrane helix</keyword>
<comment type="caution">
    <text evidence="2">The sequence shown here is derived from an EMBL/GenBank/DDBJ whole genome shotgun (WGS) entry which is preliminary data.</text>
</comment>
<dbReference type="AlphaFoldDB" id="A0ABD2HYA4"/>